<evidence type="ECO:0000313" key="1">
    <source>
        <dbReference type="EMBL" id="SFG99238.1"/>
    </source>
</evidence>
<sequence>MSHSPGPDGQAPHALDEVNDRIRSLMDEPASTERAEKYRHLLSLWTALSRDDVTKAA</sequence>
<dbReference type="Proteomes" id="UP000181942">
    <property type="component" value="Unassembled WGS sequence"/>
</dbReference>
<organism evidence="1 2">
    <name type="scientific">Streptomyces mirabilis</name>
    <dbReference type="NCBI Taxonomy" id="68239"/>
    <lineage>
        <taxon>Bacteria</taxon>
        <taxon>Bacillati</taxon>
        <taxon>Actinomycetota</taxon>
        <taxon>Actinomycetes</taxon>
        <taxon>Kitasatosporales</taxon>
        <taxon>Streptomycetaceae</taxon>
        <taxon>Streptomyces</taxon>
    </lineage>
</organism>
<dbReference type="AlphaFoldDB" id="A0A1I2WCV8"/>
<dbReference type="EMBL" id="FONR01000036">
    <property type="protein sequence ID" value="SFG99238.1"/>
    <property type="molecule type" value="Genomic_DNA"/>
</dbReference>
<name>A0A1I2WCV8_9ACTN</name>
<accession>A0A1I2WCV8</accession>
<gene>
    <name evidence="1" type="ORF">SAMN02787118_13666</name>
</gene>
<protein>
    <submittedName>
        <fullName evidence="1">Uncharacterized protein</fullName>
    </submittedName>
</protein>
<proteinExistence type="predicted"/>
<dbReference type="RefSeq" id="WP_177324374.1">
    <property type="nucleotide sequence ID" value="NZ_FONR01000036.1"/>
</dbReference>
<reference evidence="1 2" key="1">
    <citation type="submission" date="2016-10" db="EMBL/GenBank/DDBJ databases">
        <authorList>
            <person name="de Groot N.N."/>
        </authorList>
    </citation>
    <scope>NUCLEOTIDE SEQUENCE [LARGE SCALE GENOMIC DNA]</scope>
    <source>
        <strain evidence="1 2">OK461</strain>
    </source>
</reference>
<evidence type="ECO:0000313" key="2">
    <source>
        <dbReference type="Proteomes" id="UP000181942"/>
    </source>
</evidence>